<evidence type="ECO:0000256" key="6">
    <source>
        <dbReference type="ARBA" id="ARBA00022989"/>
    </source>
</evidence>
<dbReference type="Proteomes" id="UP000823849">
    <property type="component" value="Unassembled WGS sequence"/>
</dbReference>
<feature type="transmembrane region" description="Helical" evidence="8">
    <location>
        <begin position="317"/>
        <end position="339"/>
    </location>
</feature>
<feature type="transmembrane region" description="Helical" evidence="8">
    <location>
        <begin position="165"/>
        <end position="196"/>
    </location>
</feature>
<evidence type="ECO:0000256" key="4">
    <source>
        <dbReference type="ARBA" id="ARBA00022679"/>
    </source>
</evidence>
<evidence type="ECO:0000256" key="7">
    <source>
        <dbReference type="ARBA" id="ARBA00023136"/>
    </source>
</evidence>
<sequence>MKSNFNIRRKKSATVQPADSKRKSRWLFFLVLFLQLLFAVFWCTQKSGYFVDELWSYGLANSYYKPYVYVGSPVEDGWVSGEYFGNYLTVDAEHRFDYGSVFYNQEMDTHPPLFYLILHTICSLFPGTFSKWYGLLPNLVCFLAVSVLVYLWAGKLFRKSRGFPLACMIFWSFSIAAMSCVVFLRMYMLLTLWFTASLYLHTCMIIDHRQSLRRLAALLALTFLGFFSHYYFAILGAFLSAGYVFWLLFHRYWKRLWQYVVTMLLSLGLVWLVFPDTFTKILGLDSNRGVQAYQNLRNTDTLLPRLGKFLEIINNELFAGFLPLFVLLTAIVFLVLKIFQVRRIRRKTVRKKVSGTKDFSARPGTAAVLAITAAVISLYTVLIALIAPYQADRYIFCIFPAVSVLFTAALFRLFSLLSWRADGGKAVWLLLLLLTAVQWLTGTTNYLYQYKKDNVAVSQAYADHDCLYITYDYNRYLPTNNLLELQNYHRVLTVKISGEDYTPIASALSQAAASPVVYLDNTMDTAAVIQFIRENGNCGAPTLLYQDDKITALCFEPAP</sequence>
<feature type="transmembrane region" description="Helical" evidence="8">
    <location>
        <begin position="426"/>
        <end position="448"/>
    </location>
</feature>
<feature type="transmembrane region" description="Helical" evidence="8">
    <location>
        <begin position="360"/>
        <end position="387"/>
    </location>
</feature>
<dbReference type="GO" id="GO:0005886">
    <property type="term" value="C:plasma membrane"/>
    <property type="evidence" value="ECO:0007669"/>
    <property type="project" value="UniProtKB-SubCell"/>
</dbReference>
<keyword evidence="4" id="KW-0808">Transferase</keyword>
<feature type="transmembrane region" description="Helical" evidence="8">
    <location>
        <begin position="256"/>
        <end position="274"/>
    </location>
</feature>
<keyword evidence="3" id="KW-0328">Glycosyltransferase</keyword>
<name>A0A9D2N7F5_9FIRM</name>
<organism evidence="9 10">
    <name type="scientific">Candidatus Fusicatenibacter intestinigallinarum</name>
    <dbReference type="NCBI Taxonomy" id="2838598"/>
    <lineage>
        <taxon>Bacteria</taxon>
        <taxon>Bacillati</taxon>
        <taxon>Bacillota</taxon>
        <taxon>Clostridia</taxon>
        <taxon>Lachnospirales</taxon>
        <taxon>Lachnospiraceae</taxon>
        <taxon>Fusicatenibacter</taxon>
    </lineage>
</organism>
<evidence type="ECO:0000256" key="3">
    <source>
        <dbReference type="ARBA" id="ARBA00022676"/>
    </source>
</evidence>
<evidence type="ECO:0000256" key="8">
    <source>
        <dbReference type="SAM" id="Phobius"/>
    </source>
</evidence>
<accession>A0A9D2N7F5</accession>
<dbReference type="AlphaFoldDB" id="A0A9D2N7F5"/>
<comment type="caution">
    <text evidence="9">The sequence shown here is derived from an EMBL/GenBank/DDBJ whole genome shotgun (WGS) entry which is preliminary data.</text>
</comment>
<proteinExistence type="predicted"/>
<dbReference type="PANTHER" id="PTHR33908">
    <property type="entry name" value="MANNOSYLTRANSFERASE YKCB-RELATED"/>
    <property type="match status" value="1"/>
</dbReference>
<feature type="transmembrane region" description="Helical" evidence="8">
    <location>
        <begin position="216"/>
        <end position="249"/>
    </location>
</feature>
<keyword evidence="6 8" id="KW-1133">Transmembrane helix</keyword>
<evidence type="ECO:0000256" key="1">
    <source>
        <dbReference type="ARBA" id="ARBA00004651"/>
    </source>
</evidence>
<evidence type="ECO:0000313" key="9">
    <source>
        <dbReference type="EMBL" id="HJC14468.1"/>
    </source>
</evidence>
<gene>
    <name evidence="9" type="ORF">H9705_01390</name>
</gene>
<comment type="subcellular location">
    <subcellularLocation>
        <location evidence="1">Cell membrane</location>
        <topology evidence="1">Multi-pass membrane protein</topology>
    </subcellularLocation>
</comment>
<reference evidence="9" key="1">
    <citation type="journal article" date="2021" name="PeerJ">
        <title>Extensive microbial diversity within the chicken gut microbiome revealed by metagenomics and culture.</title>
        <authorList>
            <person name="Gilroy R."/>
            <person name="Ravi A."/>
            <person name="Getino M."/>
            <person name="Pursley I."/>
            <person name="Horton D.L."/>
            <person name="Alikhan N.F."/>
            <person name="Baker D."/>
            <person name="Gharbi K."/>
            <person name="Hall N."/>
            <person name="Watson M."/>
            <person name="Adriaenssens E.M."/>
            <person name="Foster-Nyarko E."/>
            <person name="Jarju S."/>
            <person name="Secka A."/>
            <person name="Antonio M."/>
            <person name="Oren A."/>
            <person name="Chaudhuri R.R."/>
            <person name="La Ragione R."/>
            <person name="Hildebrand F."/>
            <person name="Pallen M.J."/>
        </authorList>
    </citation>
    <scope>NUCLEOTIDE SEQUENCE</scope>
    <source>
        <strain evidence="9">CHK185-5351</strain>
    </source>
</reference>
<protein>
    <submittedName>
        <fullName evidence="9">Glycosyltransferase family 39 protein</fullName>
    </submittedName>
</protein>
<evidence type="ECO:0000256" key="2">
    <source>
        <dbReference type="ARBA" id="ARBA00022475"/>
    </source>
</evidence>
<dbReference type="InterPro" id="IPR050297">
    <property type="entry name" value="LipidA_mod_glycosyltrf_83"/>
</dbReference>
<keyword evidence="7 8" id="KW-0472">Membrane</keyword>
<feature type="transmembrane region" description="Helical" evidence="8">
    <location>
        <begin position="393"/>
        <end position="414"/>
    </location>
</feature>
<dbReference type="GO" id="GO:0009103">
    <property type="term" value="P:lipopolysaccharide biosynthetic process"/>
    <property type="evidence" value="ECO:0007669"/>
    <property type="project" value="UniProtKB-ARBA"/>
</dbReference>
<evidence type="ECO:0000256" key="5">
    <source>
        <dbReference type="ARBA" id="ARBA00022692"/>
    </source>
</evidence>
<evidence type="ECO:0000313" key="10">
    <source>
        <dbReference type="Proteomes" id="UP000823849"/>
    </source>
</evidence>
<dbReference type="GO" id="GO:0016763">
    <property type="term" value="F:pentosyltransferase activity"/>
    <property type="evidence" value="ECO:0007669"/>
    <property type="project" value="TreeGrafter"/>
</dbReference>
<keyword evidence="5 8" id="KW-0812">Transmembrane</keyword>
<keyword evidence="2" id="KW-1003">Cell membrane</keyword>
<dbReference type="EMBL" id="DWWU01000007">
    <property type="protein sequence ID" value="HJC14468.1"/>
    <property type="molecule type" value="Genomic_DNA"/>
</dbReference>
<reference evidence="9" key="2">
    <citation type="submission" date="2021-04" db="EMBL/GenBank/DDBJ databases">
        <authorList>
            <person name="Gilroy R."/>
        </authorList>
    </citation>
    <scope>NUCLEOTIDE SEQUENCE</scope>
    <source>
        <strain evidence="9">CHK185-5351</strain>
    </source>
</reference>
<feature type="transmembrane region" description="Helical" evidence="8">
    <location>
        <begin position="132"/>
        <end position="153"/>
    </location>
</feature>
<dbReference type="PANTHER" id="PTHR33908:SF11">
    <property type="entry name" value="MEMBRANE PROTEIN"/>
    <property type="match status" value="1"/>
</dbReference>